<evidence type="ECO:0000313" key="1">
    <source>
        <dbReference type="EMBL" id="CRZ05459.1"/>
    </source>
</evidence>
<sequence length="106" mass="12295">RCIFSKQLLSCCFYVHMEEKQLLSCPNWNTKSFAENTKAFGSQICLPQKTGNIISTSRRVSAFYWLATVFGDSIYLSCLANTVTFLTLQENWNEYENLQETCEFSY</sequence>
<dbReference type="EMBL" id="HACM01005017">
    <property type="protein sequence ID" value="CRZ05459.1"/>
    <property type="molecule type" value="Transcribed_RNA"/>
</dbReference>
<organism evidence="1">
    <name type="scientific">Spongospora subterranea</name>
    <dbReference type="NCBI Taxonomy" id="70186"/>
    <lineage>
        <taxon>Eukaryota</taxon>
        <taxon>Sar</taxon>
        <taxon>Rhizaria</taxon>
        <taxon>Endomyxa</taxon>
        <taxon>Phytomyxea</taxon>
        <taxon>Plasmodiophorida</taxon>
        <taxon>Plasmodiophoridae</taxon>
        <taxon>Spongospora</taxon>
    </lineage>
</organism>
<accession>A0A0H5RAI0</accession>
<dbReference type="AlphaFoldDB" id="A0A0H5RAI0"/>
<feature type="non-terminal residue" evidence="1">
    <location>
        <position position="1"/>
    </location>
</feature>
<name>A0A0H5RAI0_9EUKA</name>
<proteinExistence type="predicted"/>
<reference evidence="1" key="1">
    <citation type="submission" date="2015-04" db="EMBL/GenBank/DDBJ databases">
        <title>The genome sequence of the plant pathogenic Rhizarian Plasmodiophora brassicae reveals insights in its biotrophic life cycle and the origin of chitin synthesis.</title>
        <authorList>
            <person name="Schwelm A."/>
            <person name="Fogelqvist J."/>
            <person name="Knaust A."/>
            <person name="Julke S."/>
            <person name="Lilja T."/>
            <person name="Dhandapani V."/>
            <person name="Bonilla-Rosso G."/>
            <person name="Karlsson M."/>
            <person name="Shevchenko A."/>
            <person name="Choi S.R."/>
            <person name="Kim H.G."/>
            <person name="Park J.Y."/>
            <person name="Lim Y.P."/>
            <person name="Ludwig-Muller J."/>
            <person name="Dixelius C."/>
        </authorList>
    </citation>
    <scope>NUCLEOTIDE SEQUENCE</scope>
    <source>
        <tissue evidence="1">Potato root galls</tissue>
    </source>
</reference>
<protein>
    <submittedName>
        <fullName evidence="1">Uncharacterized protein</fullName>
    </submittedName>
</protein>